<evidence type="ECO:0000313" key="2">
    <source>
        <dbReference type="EMBL" id="KVP97800.1"/>
    </source>
</evidence>
<reference evidence="2 3" key="1">
    <citation type="submission" date="2015-11" db="EMBL/GenBank/DDBJ databases">
        <title>Expanding the genomic diversity of Burkholderia species for the development of highly accurate diagnostics.</title>
        <authorList>
            <person name="Sahl J."/>
            <person name="Keim P."/>
            <person name="Wagner D."/>
        </authorList>
    </citation>
    <scope>NUCLEOTIDE SEQUENCE [LARGE SCALE GENOMIC DNA]</scope>
    <source>
        <strain evidence="2 3">MSMB1808WGS</strain>
    </source>
</reference>
<dbReference type="CDD" id="cd00077">
    <property type="entry name" value="HDc"/>
    <property type="match status" value="1"/>
</dbReference>
<proteinExistence type="predicted"/>
<dbReference type="GO" id="GO:0008893">
    <property type="term" value="F:guanosine-3',5'-bis(diphosphate) 3'-diphosphatase activity"/>
    <property type="evidence" value="ECO:0007669"/>
    <property type="project" value="TreeGrafter"/>
</dbReference>
<feature type="domain" description="HD/PDEase" evidence="1">
    <location>
        <begin position="22"/>
        <end position="132"/>
    </location>
</feature>
<dbReference type="EMBL" id="LPBJ01000047">
    <property type="protein sequence ID" value="KVP97800.1"/>
    <property type="molecule type" value="Genomic_DNA"/>
</dbReference>
<dbReference type="Proteomes" id="UP000056453">
    <property type="component" value="Unassembled WGS sequence"/>
</dbReference>
<accession>A0AAW3MXS9</accession>
<protein>
    <recommendedName>
        <fullName evidence="1">HD/PDEase domain-containing protein</fullName>
    </recommendedName>
</protein>
<dbReference type="InterPro" id="IPR003607">
    <property type="entry name" value="HD/PDEase_dom"/>
</dbReference>
<dbReference type="Pfam" id="PF13328">
    <property type="entry name" value="HD_4"/>
    <property type="match status" value="1"/>
</dbReference>
<keyword evidence="3" id="KW-1185">Reference proteome</keyword>
<dbReference type="Gene3D" id="1.10.3210.10">
    <property type="entry name" value="Hypothetical protein af1432"/>
    <property type="match status" value="1"/>
</dbReference>
<sequence>MMLLDAIQVANEKHDGQVRKGSGDPYVTHPIAVSYLVAAFKRSSKLVELIVAAILHDCLEDTDMTFEEMARRFSPLVASLVLELSNDDEKVAKLGKLEYQTKKVLGMSSYALVIKLCDRLHNVSDNPTEKMVADTLVLMQRLCDGRKLSRTQLELVHAIEQVCRQKQTEFAVAIAA</sequence>
<comment type="caution">
    <text evidence="2">The sequence shown here is derived from an EMBL/GenBank/DDBJ whole genome shotgun (WGS) entry which is preliminary data.</text>
</comment>
<dbReference type="PANTHER" id="PTHR46246:SF1">
    <property type="entry name" value="GUANOSINE-3',5'-BIS(DIPHOSPHATE) 3'-PYROPHOSPHOHYDROLASE MESH1"/>
    <property type="match status" value="1"/>
</dbReference>
<dbReference type="SUPFAM" id="SSF109604">
    <property type="entry name" value="HD-domain/PDEase-like"/>
    <property type="match status" value="1"/>
</dbReference>
<organism evidence="2 3">
    <name type="scientific">Burkholderia ubonensis</name>
    <dbReference type="NCBI Taxonomy" id="101571"/>
    <lineage>
        <taxon>Bacteria</taxon>
        <taxon>Pseudomonadati</taxon>
        <taxon>Pseudomonadota</taxon>
        <taxon>Betaproteobacteria</taxon>
        <taxon>Burkholderiales</taxon>
        <taxon>Burkholderiaceae</taxon>
        <taxon>Burkholderia</taxon>
        <taxon>Burkholderia cepacia complex</taxon>
    </lineage>
</organism>
<gene>
    <name evidence="2" type="ORF">WJ96_04320</name>
</gene>
<name>A0AAW3MXS9_9BURK</name>
<dbReference type="SMART" id="SM00471">
    <property type="entry name" value="HDc"/>
    <property type="match status" value="1"/>
</dbReference>
<evidence type="ECO:0000259" key="1">
    <source>
        <dbReference type="SMART" id="SM00471"/>
    </source>
</evidence>
<dbReference type="InterPro" id="IPR052194">
    <property type="entry name" value="MESH1"/>
</dbReference>
<dbReference type="PANTHER" id="PTHR46246">
    <property type="entry name" value="GUANOSINE-3',5'-BIS(DIPHOSPHATE) 3'-PYROPHOSPHOHYDROLASE MESH1"/>
    <property type="match status" value="1"/>
</dbReference>
<dbReference type="AlphaFoldDB" id="A0AAW3MXS9"/>
<evidence type="ECO:0000313" key="3">
    <source>
        <dbReference type="Proteomes" id="UP000056453"/>
    </source>
</evidence>